<sequence>MPRSIPLKPRSGRVLHVLVVARISGCQNQKEVSLEDQVDHAKAEIADLYDGPAEFYPIATKGKGERLDRPELEEVENQIRDGLIDVVFMEDVGRMVRGTAAVQIWGLAADRGIRCLAPNDGCDTAEETWEEDLISACREHVSHCAHTSRRIKKKQMSRFRRDGGALPVQIAGYIKPEGAKHYSELRKDESAEKFLRGGLDVLRRTLNWSAVADYFNDQGFPTGPYTRKNEWDGSAAKRLYKNPILVGRPQRGAFHSVKNHETGRREAQKNPDGPTYRDEPHLAFFEREELEPVLLAVTNKHKKLGRSKGLLQFEGSRKRTRFPGRCAVCYYCGRPMLWGGNGVTDTLICKGAREYRCWNSFTFSGTRAATLVVDAIRQELLKLEGFHAQFRELIEQAQQRSGVTDDEWSRLSRDEDDLRRQKEHLKKLIYNGRESDFLEELLEEVESSGEAIMARRRELERRAKNRPNLPSTVQELGAEFEKRSQELAVESFEMADILREIVTSFHVYLVQQLDSPQLVPRAQVELSLGGIIGGFSSSPEASNLLTKTITLDLFDPPGRIRLREECVRLTVAKWKQRDIAAELGTHQATVQRAITLNRLMQESGLSEPYRMVEELPENVSRHRFKRTLHKRYRFEAEPGFVRPELSDSRQAP</sequence>
<dbReference type="KEGG" id="pbs:Plabr_3730"/>
<dbReference type="InterPro" id="IPR006119">
    <property type="entry name" value="Resolv_N"/>
</dbReference>
<keyword evidence="5" id="KW-1185">Reference proteome</keyword>
<dbReference type="GO" id="GO:0000150">
    <property type="term" value="F:DNA strand exchange activity"/>
    <property type="evidence" value="ECO:0007669"/>
    <property type="project" value="InterPro"/>
</dbReference>
<dbReference type="SUPFAM" id="SSF53041">
    <property type="entry name" value="Resolvase-like"/>
    <property type="match status" value="1"/>
</dbReference>
<evidence type="ECO:0000313" key="4">
    <source>
        <dbReference type="EMBL" id="ADY61320.1"/>
    </source>
</evidence>
<dbReference type="eggNOG" id="COG1961">
    <property type="taxonomic scope" value="Bacteria"/>
</dbReference>
<keyword evidence="1" id="KW-0238">DNA-binding</keyword>
<dbReference type="Gene3D" id="3.40.50.1390">
    <property type="entry name" value="Resolvase, N-terminal catalytic domain"/>
    <property type="match status" value="1"/>
</dbReference>
<evidence type="ECO:0000256" key="1">
    <source>
        <dbReference type="ARBA" id="ARBA00023125"/>
    </source>
</evidence>
<evidence type="ECO:0000256" key="2">
    <source>
        <dbReference type="ARBA" id="ARBA00023172"/>
    </source>
</evidence>
<keyword evidence="2" id="KW-0233">DNA recombination</keyword>
<accession>F0SR73</accession>
<gene>
    <name evidence="4" type="ordered locus">Plabr_3730</name>
</gene>
<dbReference type="Proteomes" id="UP000006860">
    <property type="component" value="Chromosome"/>
</dbReference>
<dbReference type="GO" id="GO:0003677">
    <property type="term" value="F:DNA binding"/>
    <property type="evidence" value="ECO:0007669"/>
    <property type="project" value="UniProtKB-KW"/>
</dbReference>
<dbReference type="AlphaFoldDB" id="F0SR73"/>
<dbReference type="HOGENOM" id="CLU_420266_0_0_0"/>
<evidence type="ECO:0000313" key="5">
    <source>
        <dbReference type="Proteomes" id="UP000006860"/>
    </source>
</evidence>
<protein>
    <recommendedName>
        <fullName evidence="3">Resolvase/invertase-type recombinase catalytic domain-containing protein</fullName>
    </recommendedName>
</protein>
<proteinExistence type="predicted"/>
<dbReference type="OrthoDB" id="210736at2"/>
<dbReference type="STRING" id="756272.Plabr_3730"/>
<dbReference type="PANTHER" id="PTHR30461">
    <property type="entry name" value="DNA-INVERTASE FROM LAMBDOID PROPHAGE"/>
    <property type="match status" value="1"/>
</dbReference>
<dbReference type="Pfam" id="PF00239">
    <property type="entry name" value="Resolvase"/>
    <property type="match status" value="1"/>
</dbReference>
<reference evidence="5" key="1">
    <citation type="submission" date="2011-02" db="EMBL/GenBank/DDBJ databases">
        <title>The complete genome of Planctomyces brasiliensis DSM 5305.</title>
        <authorList>
            <person name="Lucas S."/>
            <person name="Copeland A."/>
            <person name="Lapidus A."/>
            <person name="Bruce D."/>
            <person name="Goodwin L."/>
            <person name="Pitluck S."/>
            <person name="Kyrpides N."/>
            <person name="Mavromatis K."/>
            <person name="Pagani I."/>
            <person name="Ivanova N."/>
            <person name="Ovchinnikova G."/>
            <person name="Lu M."/>
            <person name="Detter J.C."/>
            <person name="Han C."/>
            <person name="Land M."/>
            <person name="Hauser L."/>
            <person name="Markowitz V."/>
            <person name="Cheng J.-F."/>
            <person name="Hugenholtz P."/>
            <person name="Woyke T."/>
            <person name="Wu D."/>
            <person name="Tindall B."/>
            <person name="Pomrenke H.G."/>
            <person name="Brambilla E."/>
            <person name="Klenk H.-P."/>
            <person name="Eisen J.A."/>
        </authorList>
    </citation>
    <scope>NUCLEOTIDE SEQUENCE [LARGE SCALE GENOMIC DNA]</scope>
    <source>
        <strain evidence="5">ATCC 49424 / DSM 5305 / JCM 21570 / NBRC 103401 / IFAM 1448</strain>
    </source>
</reference>
<dbReference type="InterPro" id="IPR036162">
    <property type="entry name" value="Resolvase-like_N_sf"/>
</dbReference>
<dbReference type="InterPro" id="IPR050639">
    <property type="entry name" value="SSR_resolvase"/>
</dbReference>
<name>F0SR73_RUBBR</name>
<dbReference type="PANTHER" id="PTHR30461:SF2">
    <property type="entry name" value="SERINE RECOMBINASE PINE-RELATED"/>
    <property type="match status" value="1"/>
</dbReference>
<organism evidence="4 5">
    <name type="scientific">Rubinisphaera brasiliensis (strain ATCC 49424 / DSM 5305 / JCM 21570 / IAM 15109 / NBRC 103401 / IFAM 1448)</name>
    <name type="common">Planctomyces brasiliensis</name>
    <dbReference type="NCBI Taxonomy" id="756272"/>
    <lineage>
        <taxon>Bacteria</taxon>
        <taxon>Pseudomonadati</taxon>
        <taxon>Planctomycetota</taxon>
        <taxon>Planctomycetia</taxon>
        <taxon>Planctomycetales</taxon>
        <taxon>Planctomycetaceae</taxon>
        <taxon>Rubinisphaera</taxon>
    </lineage>
</organism>
<dbReference type="EMBL" id="CP002546">
    <property type="protein sequence ID" value="ADY61320.1"/>
    <property type="molecule type" value="Genomic_DNA"/>
</dbReference>
<evidence type="ECO:0000259" key="3">
    <source>
        <dbReference type="Pfam" id="PF00239"/>
    </source>
</evidence>
<feature type="domain" description="Resolvase/invertase-type recombinase catalytic" evidence="3">
    <location>
        <begin position="20"/>
        <end position="136"/>
    </location>
</feature>